<comment type="similarity">
    <text evidence="1 4">Belongs to the cyclophilin-type PPIase family.</text>
</comment>
<feature type="chain" id="PRO_5044955694" description="Peptidyl-prolyl cis-trans isomerase" evidence="4">
    <location>
        <begin position="35"/>
        <end position="222"/>
    </location>
</feature>
<dbReference type="InterPro" id="IPR002130">
    <property type="entry name" value="Cyclophilin-type_PPIase_dom"/>
</dbReference>
<feature type="region of interest" description="Disordered" evidence="5">
    <location>
        <begin position="198"/>
        <end position="222"/>
    </location>
</feature>
<feature type="compositionally biased region" description="Basic and acidic residues" evidence="5">
    <location>
        <begin position="206"/>
        <end position="216"/>
    </location>
</feature>
<dbReference type="Gene3D" id="2.40.100.10">
    <property type="entry name" value="Cyclophilin-like"/>
    <property type="match status" value="1"/>
</dbReference>
<dbReference type="Proteomes" id="UP001465153">
    <property type="component" value="Unassembled WGS sequence"/>
</dbReference>
<organism evidence="7 8">
    <name type="scientific">Sessilibacter corallicola</name>
    <dbReference type="NCBI Taxonomy" id="2904075"/>
    <lineage>
        <taxon>Bacteria</taxon>
        <taxon>Pseudomonadati</taxon>
        <taxon>Pseudomonadota</taxon>
        <taxon>Gammaproteobacteria</taxon>
        <taxon>Cellvibrionales</taxon>
        <taxon>Cellvibrionaceae</taxon>
        <taxon>Sessilibacter</taxon>
    </lineage>
</organism>
<dbReference type="SUPFAM" id="SSF50891">
    <property type="entry name" value="Cyclophilin-like"/>
    <property type="match status" value="1"/>
</dbReference>
<dbReference type="InterPro" id="IPR020892">
    <property type="entry name" value="Cyclophilin-type_PPIase_CS"/>
</dbReference>
<dbReference type="EMBL" id="BAABWN010000004">
    <property type="protein sequence ID" value="GAA6167765.1"/>
    <property type="molecule type" value="Genomic_DNA"/>
</dbReference>
<keyword evidence="8" id="KW-1185">Reference proteome</keyword>
<evidence type="ECO:0000256" key="5">
    <source>
        <dbReference type="SAM" id="MobiDB-lite"/>
    </source>
</evidence>
<reference evidence="7 8" key="1">
    <citation type="submission" date="2024-04" db="EMBL/GenBank/DDBJ databases">
        <title>Draft genome sequence of Sessilibacter corallicola NBRC 116591.</title>
        <authorList>
            <person name="Miyakawa T."/>
            <person name="Kusuya Y."/>
            <person name="Miura T."/>
        </authorList>
    </citation>
    <scope>NUCLEOTIDE SEQUENCE [LARGE SCALE GENOMIC DNA]</scope>
    <source>
        <strain evidence="7 8">KU-00831-HH</strain>
    </source>
</reference>
<keyword evidence="4" id="KW-0732">Signal</keyword>
<comment type="function">
    <text evidence="4">PPIases accelerate the folding of proteins. It catalyzes the cis-trans isomerization of proline imidic peptide bonds in oligopeptides.</text>
</comment>
<name>A0ABQ0A7Y1_9GAMM</name>
<feature type="domain" description="PPIase cyclophilin-type" evidence="6">
    <location>
        <begin position="40"/>
        <end position="194"/>
    </location>
</feature>
<sequence>MLPNNNIFSVTQLLAKKILISFVFIAAFFTQANAETVKIETDLGEITVNLFSEQAPATVENFLTYVDDGFYNGTIFHRVIPGFMVQGGGLTFDFTEKETREPVVNESHNGLRNARGTLAMARYSDPNSATAQFFINLVNNPHLDNYPGRPGYTVFGEVISGMEVVDEIVTRPPGNTRRYPNAPSEPIRILKAYRIEATGDNQTGDNQKEESKKVEVKTVQFD</sequence>
<evidence type="ECO:0000256" key="2">
    <source>
        <dbReference type="ARBA" id="ARBA00023110"/>
    </source>
</evidence>
<dbReference type="PRINTS" id="PR00153">
    <property type="entry name" value="CSAPPISMRASE"/>
</dbReference>
<dbReference type="PROSITE" id="PS50072">
    <property type="entry name" value="CSA_PPIASE_2"/>
    <property type="match status" value="1"/>
</dbReference>
<evidence type="ECO:0000313" key="8">
    <source>
        <dbReference type="Proteomes" id="UP001465153"/>
    </source>
</evidence>
<protein>
    <recommendedName>
        <fullName evidence="4">Peptidyl-prolyl cis-trans isomerase</fullName>
        <shortName evidence="4">PPIase</shortName>
        <ecNumber evidence="4">5.2.1.8</ecNumber>
    </recommendedName>
</protein>
<evidence type="ECO:0000259" key="6">
    <source>
        <dbReference type="PROSITE" id="PS50072"/>
    </source>
</evidence>
<comment type="caution">
    <text evidence="7">The sequence shown here is derived from an EMBL/GenBank/DDBJ whole genome shotgun (WGS) entry which is preliminary data.</text>
</comment>
<dbReference type="PANTHER" id="PTHR43246">
    <property type="entry name" value="PEPTIDYL-PROLYL CIS-TRANS ISOMERASE CYP38, CHLOROPLASTIC"/>
    <property type="match status" value="1"/>
</dbReference>
<proteinExistence type="inferred from homology"/>
<dbReference type="GO" id="GO:0016853">
    <property type="term" value="F:isomerase activity"/>
    <property type="evidence" value="ECO:0007669"/>
    <property type="project" value="UniProtKB-KW"/>
</dbReference>
<comment type="catalytic activity">
    <reaction evidence="4">
        <text>[protein]-peptidylproline (omega=180) = [protein]-peptidylproline (omega=0)</text>
        <dbReference type="Rhea" id="RHEA:16237"/>
        <dbReference type="Rhea" id="RHEA-COMP:10747"/>
        <dbReference type="Rhea" id="RHEA-COMP:10748"/>
        <dbReference type="ChEBI" id="CHEBI:83833"/>
        <dbReference type="ChEBI" id="CHEBI:83834"/>
        <dbReference type="EC" id="5.2.1.8"/>
    </reaction>
</comment>
<dbReference type="EC" id="5.2.1.8" evidence="4"/>
<dbReference type="Pfam" id="PF00160">
    <property type="entry name" value="Pro_isomerase"/>
    <property type="match status" value="1"/>
</dbReference>
<dbReference type="InterPro" id="IPR029000">
    <property type="entry name" value="Cyclophilin-like_dom_sf"/>
</dbReference>
<evidence type="ECO:0000313" key="7">
    <source>
        <dbReference type="EMBL" id="GAA6167765.1"/>
    </source>
</evidence>
<feature type="signal peptide" evidence="4">
    <location>
        <begin position="1"/>
        <end position="34"/>
    </location>
</feature>
<evidence type="ECO:0000256" key="3">
    <source>
        <dbReference type="ARBA" id="ARBA00023235"/>
    </source>
</evidence>
<evidence type="ECO:0000256" key="4">
    <source>
        <dbReference type="RuleBase" id="RU363019"/>
    </source>
</evidence>
<gene>
    <name evidence="7" type="ORF">NBRC116591_15750</name>
</gene>
<dbReference type="PROSITE" id="PS00170">
    <property type="entry name" value="CSA_PPIASE_1"/>
    <property type="match status" value="1"/>
</dbReference>
<dbReference type="InterPro" id="IPR044665">
    <property type="entry name" value="E_coli_cyclophilin_A-like"/>
</dbReference>
<accession>A0ABQ0A7Y1</accession>
<evidence type="ECO:0000256" key="1">
    <source>
        <dbReference type="ARBA" id="ARBA00007365"/>
    </source>
</evidence>
<keyword evidence="3 4" id="KW-0413">Isomerase</keyword>
<keyword evidence="2 4" id="KW-0697">Rotamase</keyword>